<dbReference type="Gene3D" id="3.30.360.10">
    <property type="entry name" value="Dihydrodipicolinate Reductase, domain 2"/>
    <property type="match status" value="1"/>
</dbReference>
<evidence type="ECO:0000259" key="2">
    <source>
        <dbReference type="Pfam" id="PF22725"/>
    </source>
</evidence>
<dbReference type="Pfam" id="PF01408">
    <property type="entry name" value="GFO_IDH_MocA"/>
    <property type="match status" value="1"/>
</dbReference>
<sequence length="347" mass="38718">MDNLWSLKAGAFSTHAEANKKAGETYGVAEDRTYGSLGEMLEKEGDALDAVVILTPTPLHHEMILQCLNAGMRVICEKAMALTSGEAEELRQACEASQGYLAVIYNYSGYPMVRELRRMIDQGELGEILHFQAEMPQEGYLRTDADGNKPCPQQWRLKDGPMPILHLDLAVHLHELIHYLTGFTPLEVVADQASRGWFDVVDNVNCLCRYTEKVQGQMWFSKCALGHRNGLRLRLYGSKASAEWFQANPEELEVAYADGRRVKLDRASSVSVASEQRYTRFKAGHPAGFIEAFANLYRDLADSVHDHKQGGSGASREVFGADLSIEGLKFLEALVRSSKSSNWEKVQ</sequence>
<dbReference type="Gene3D" id="3.40.50.720">
    <property type="entry name" value="NAD(P)-binding Rossmann-like Domain"/>
    <property type="match status" value="1"/>
</dbReference>
<evidence type="ECO:0000313" key="4">
    <source>
        <dbReference type="Proteomes" id="UP000658278"/>
    </source>
</evidence>
<dbReference type="PANTHER" id="PTHR43708:SF3">
    <property type="entry name" value="OXIDOREDUCTASE"/>
    <property type="match status" value="1"/>
</dbReference>
<dbReference type="InterPro" id="IPR055170">
    <property type="entry name" value="GFO_IDH_MocA-like_dom"/>
</dbReference>
<dbReference type="EMBL" id="JAENII010000007">
    <property type="protein sequence ID" value="MBK1827520.1"/>
    <property type="molecule type" value="Genomic_DNA"/>
</dbReference>
<feature type="domain" description="GFO/IDH/MocA-like oxidoreductase" evidence="2">
    <location>
        <begin position="113"/>
        <end position="242"/>
    </location>
</feature>
<evidence type="ECO:0000313" key="3">
    <source>
        <dbReference type="EMBL" id="MBK1827520.1"/>
    </source>
</evidence>
<dbReference type="AlphaFoldDB" id="A0A934RFN9"/>
<organism evidence="3 4">
    <name type="scientific">Haloferula rosea</name>
    <dbReference type="NCBI Taxonomy" id="490093"/>
    <lineage>
        <taxon>Bacteria</taxon>
        <taxon>Pseudomonadati</taxon>
        <taxon>Verrucomicrobiota</taxon>
        <taxon>Verrucomicrobiia</taxon>
        <taxon>Verrucomicrobiales</taxon>
        <taxon>Verrucomicrobiaceae</taxon>
        <taxon>Haloferula</taxon>
    </lineage>
</organism>
<dbReference type="PANTHER" id="PTHR43708">
    <property type="entry name" value="CONSERVED EXPRESSED OXIDOREDUCTASE (EUROFUNG)"/>
    <property type="match status" value="1"/>
</dbReference>
<dbReference type="Pfam" id="PF22725">
    <property type="entry name" value="GFO_IDH_MocA_C3"/>
    <property type="match status" value="1"/>
</dbReference>
<feature type="domain" description="Gfo/Idh/MocA-like oxidoreductase N-terminal" evidence="1">
    <location>
        <begin position="9"/>
        <end position="103"/>
    </location>
</feature>
<dbReference type="Proteomes" id="UP000658278">
    <property type="component" value="Unassembled WGS sequence"/>
</dbReference>
<gene>
    <name evidence="3" type="ORF">JIN81_10850</name>
</gene>
<comment type="caution">
    <text evidence="3">The sequence shown here is derived from an EMBL/GenBank/DDBJ whole genome shotgun (WGS) entry which is preliminary data.</text>
</comment>
<protein>
    <submittedName>
        <fullName evidence="3">Gfo/Idh/MocA family oxidoreductase</fullName>
    </submittedName>
</protein>
<dbReference type="SUPFAM" id="SSF55347">
    <property type="entry name" value="Glyceraldehyde-3-phosphate dehydrogenase-like, C-terminal domain"/>
    <property type="match status" value="1"/>
</dbReference>
<dbReference type="InterPro" id="IPR036291">
    <property type="entry name" value="NAD(P)-bd_dom_sf"/>
</dbReference>
<proteinExistence type="predicted"/>
<dbReference type="SUPFAM" id="SSF51735">
    <property type="entry name" value="NAD(P)-binding Rossmann-fold domains"/>
    <property type="match status" value="1"/>
</dbReference>
<reference evidence="3" key="1">
    <citation type="submission" date="2021-01" db="EMBL/GenBank/DDBJ databases">
        <title>Modified the classification status of verrucomicrobia.</title>
        <authorList>
            <person name="Feng X."/>
        </authorList>
    </citation>
    <scope>NUCLEOTIDE SEQUENCE</scope>
    <source>
        <strain evidence="3">KCTC 22201</strain>
    </source>
</reference>
<dbReference type="GO" id="GO:0000166">
    <property type="term" value="F:nucleotide binding"/>
    <property type="evidence" value="ECO:0007669"/>
    <property type="project" value="InterPro"/>
</dbReference>
<keyword evidence="4" id="KW-1185">Reference proteome</keyword>
<dbReference type="InterPro" id="IPR000683">
    <property type="entry name" value="Gfo/Idh/MocA-like_OxRdtase_N"/>
</dbReference>
<accession>A0A934RFN9</accession>
<name>A0A934RFN9_9BACT</name>
<dbReference type="InterPro" id="IPR051317">
    <property type="entry name" value="Gfo/Idh/MocA_oxidoreduct"/>
</dbReference>
<evidence type="ECO:0000259" key="1">
    <source>
        <dbReference type="Pfam" id="PF01408"/>
    </source>
</evidence>